<comment type="similarity">
    <text evidence="1">Belongs to the Fur family.</text>
</comment>
<evidence type="ECO:0000256" key="1">
    <source>
        <dbReference type="ARBA" id="ARBA00007957"/>
    </source>
</evidence>
<evidence type="ECO:0000256" key="4">
    <source>
        <dbReference type="ARBA" id="ARBA00023015"/>
    </source>
</evidence>
<dbReference type="InterPro" id="IPR043135">
    <property type="entry name" value="Fur_C"/>
</dbReference>
<dbReference type="AlphaFoldDB" id="A0A095Z4G2"/>
<keyword evidence="8" id="KW-0408">Iron</keyword>
<keyword evidence="7" id="KW-0479">Metal-binding</keyword>
<evidence type="ECO:0000256" key="6">
    <source>
        <dbReference type="ARBA" id="ARBA00023163"/>
    </source>
</evidence>
<accession>A0A095Z4G2</accession>
<keyword evidence="5" id="KW-0238">DNA-binding</keyword>
<comment type="cofactor">
    <cofactor evidence="8">
        <name>Mn(2+)</name>
        <dbReference type="ChEBI" id="CHEBI:29035"/>
    </cofactor>
    <cofactor evidence="8">
        <name>Fe(2+)</name>
        <dbReference type="ChEBI" id="CHEBI:29033"/>
    </cofactor>
    <text evidence="8">Binds 1 Mn(2+) or Fe(2+) ion per subunit.</text>
</comment>
<comment type="caution">
    <text evidence="9">The sequence shown here is derived from an EMBL/GenBank/DDBJ whole genome shotgun (WGS) entry which is preliminary data.</text>
</comment>
<dbReference type="RefSeq" id="WP_004828380.1">
    <property type="nucleotide sequence ID" value="NZ_JRMW01000040.1"/>
</dbReference>
<dbReference type="CDD" id="cd07153">
    <property type="entry name" value="Fur_like"/>
    <property type="match status" value="1"/>
</dbReference>
<dbReference type="GO" id="GO:0008270">
    <property type="term" value="F:zinc ion binding"/>
    <property type="evidence" value="ECO:0007669"/>
    <property type="project" value="TreeGrafter"/>
</dbReference>
<evidence type="ECO:0000313" key="9">
    <source>
        <dbReference type="EMBL" id="KGF03339.1"/>
    </source>
</evidence>
<dbReference type="PANTHER" id="PTHR33202">
    <property type="entry name" value="ZINC UPTAKE REGULATION PROTEIN"/>
    <property type="match status" value="1"/>
</dbReference>
<evidence type="ECO:0000256" key="8">
    <source>
        <dbReference type="PIRSR" id="PIRSR602481-2"/>
    </source>
</evidence>
<dbReference type="SUPFAM" id="SSF46785">
    <property type="entry name" value="Winged helix' DNA-binding domain"/>
    <property type="match status" value="1"/>
</dbReference>
<proteinExistence type="inferred from homology"/>
<dbReference type="GO" id="GO:0045892">
    <property type="term" value="P:negative regulation of DNA-templated transcription"/>
    <property type="evidence" value="ECO:0007669"/>
    <property type="project" value="TreeGrafter"/>
</dbReference>
<reference evidence="9 10" key="1">
    <citation type="submission" date="2014-07" db="EMBL/GenBank/DDBJ databases">
        <authorList>
            <person name="McCorrison J."/>
            <person name="Sanka R."/>
            <person name="Torralba M."/>
            <person name="Gillis M."/>
            <person name="Haft D.H."/>
            <person name="Methe B."/>
            <person name="Sutton G."/>
            <person name="Nelson K.E."/>
        </authorList>
    </citation>
    <scope>NUCLEOTIDE SEQUENCE [LARGE SCALE GENOMIC DNA]</scope>
    <source>
        <strain evidence="9 10">S7-1-13</strain>
    </source>
</reference>
<evidence type="ECO:0000256" key="7">
    <source>
        <dbReference type="PIRSR" id="PIRSR602481-1"/>
    </source>
</evidence>
<feature type="binding site" evidence="7">
    <location>
        <position position="93"/>
    </location>
    <ligand>
        <name>Zn(2+)</name>
        <dbReference type="ChEBI" id="CHEBI:29105"/>
    </ligand>
</feature>
<keyword evidence="6" id="KW-0804">Transcription</keyword>
<keyword evidence="3 7" id="KW-0862">Zinc</keyword>
<dbReference type="InterPro" id="IPR036390">
    <property type="entry name" value="WH_DNA-bd_sf"/>
</dbReference>
<sequence>MQLNDLLKDKNLRITKQRRLILDYIDKKNEPVSSQEIYDDLKKEMAIDLSTVYRNLNILEENDLLLKTSDLDGISYYQLKKDDHKHFITCSHCHKKYIIKSCPVHDLEKEVAAETGFIINGHNFEFYGICPACQRKMNQA</sequence>
<name>A0A095Z4G2_9FIRM</name>
<evidence type="ECO:0000256" key="2">
    <source>
        <dbReference type="ARBA" id="ARBA00022491"/>
    </source>
</evidence>
<dbReference type="Proteomes" id="UP000029579">
    <property type="component" value="Unassembled WGS sequence"/>
</dbReference>
<gene>
    <name evidence="9" type="ORF">HMPREF1630_07815</name>
</gene>
<dbReference type="Gene3D" id="1.10.10.10">
    <property type="entry name" value="Winged helix-like DNA-binding domain superfamily/Winged helix DNA-binding domain"/>
    <property type="match status" value="1"/>
</dbReference>
<dbReference type="InterPro" id="IPR002481">
    <property type="entry name" value="FUR"/>
</dbReference>
<dbReference type="PANTHER" id="PTHR33202:SF7">
    <property type="entry name" value="FERRIC UPTAKE REGULATION PROTEIN"/>
    <property type="match status" value="1"/>
</dbReference>
<dbReference type="OrthoDB" id="8659436at2"/>
<feature type="binding site" evidence="8">
    <location>
        <position position="84"/>
    </location>
    <ligand>
        <name>Fe cation</name>
        <dbReference type="ChEBI" id="CHEBI:24875"/>
    </ligand>
</feature>
<protein>
    <submittedName>
        <fullName evidence="9">Fur family transcriptional regulator</fullName>
    </submittedName>
</protein>
<dbReference type="Gene3D" id="3.30.1490.190">
    <property type="match status" value="1"/>
</dbReference>
<feature type="binding site" evidence="7">
    <location>
        <position position="90"/>
    </location>
    <ligand>
        <name>Zn(2+)</name>
        <dbReference type="ChEBI" id="CHEBI:29105"/>
    </ligand>
</feature>
<keyword evidence="4" id="KW-0805">Transcription regulation</keyword>
<dbReference type="Pfam" id="PF01475">
    <property type="entry name" value="FUR"/>
    <property type="match status" value="1"/>
</dbReference>
<feature type="binding site" evidence="8">
    <location>
        <position position="122"/>
    </location>
    <ligand>
        <name>Fe cation</name>
        <dbReference type="ChEBI" id="CHEBI:24875"/>
    </ligand>
</feature>
<feature type="binding site" evidence="7">
    <location>
        <position position="133"/>
    </location>
    <ligand>
        <name>Zn(2+)</name>
        <dbReference type="ChEBI" id="CHEBI:29105"/>
    </ligand>
</feature>
<dbReference type="eggNOG" id="COG0735">
    <property type="taxonomic scope" value="Bacteria"/>
</dbReference>
<evidence type="ECO:0000256" key="3">
    <source>
        <dbReference type="ARBA" id="ARBA00022833"/>
    </source>
</evidence>
<evidence type="ECO:0000256" key="5">
    <source>
        <dbReference type="ARBA" id="ARBA00023125"/>
    </source>
</evidence>
<keyword evidence="2" id="KW-0678">Repressor</keyword>
<feature type="binding site" evidence="7">
    <location>
        <position position="130"/>
    </location>
    <ligand>
        <name>Zn(2+)</name>
        <dbReference type="ChEBI" id="CHEBI:29105"/>
    </ligand>
</feature>
<dbReference type="GO" id="GO:0000976">
    <property type="term" value="F:transcription cis-regulatory region binding"/>
    <property type="evidence" value="ECO:0007669"/>
    <property type="project" value="TreeGrafter"/>
</dbReference>
<evidence type="ECO:0000313" key="10">
    <source>
        <dbReference type="Proteomes" id="UP000029579"/>
    </source>
</evidence>
<dbReference type="GO" id="GO:1900376">
    <property type="term" value="P:regulation of secondary metabolite biosynthetic process"/>
    <property type="evidence" value="ECO:0007669"/>
    <property type="project" value="TreeGrafter"/>
</dbReference>
<comment type="cofactor">
    <cofactor evidence="7">
        <name>Zn(2+)</name>
        <dbReference type="ChEBI" id="CHEBI:29105"/>
    </cofactor>
    <text evidence="7">Binds 1 zinc ion per subunit.</text>
</comment>
<dbReference type="GO" id="GO:0003700">
    <property type="term" value="F:DNA-binding transcription factor activity"/>
    <property type="evidence" value="ECO:0007669"/>
    <property type="project" value="InterPro"/>
</dbReference>
<organism evidence="9 10">
    <name type="scientific">Anaerococcus lactolyticus S7-1-13</name>
    <dbReference type="NCBI Taxonomy" id="1284686"/>
    <lineage>
        <taxon>Bacteria</taxon>
        <taxon>Bacillati</taxon>
        <taxon>Bacillota</taxon>
        <taxon>Tissierellia</taxon>
        <taxon>Tissierellales</taxon>
        <taxon>Peptoniphilaceae</taxon>
        <taxon>Anaerococcus</taxon>
    </lineage>
</organism>
<dbReference type="EMBL" id="JRMW01000040">
    <property type="protein sequence ID" value="KGF03339.1"/>
    <property type="molecule type" value="Genomic_DNA"/>
</dbReference>
<dbReference type="InterPro" id="IPR036388">
    <property type="entry name" value="WH-like_DNA-bd_sf"/>
</dbReference>